<dbReference type="RefSeq" id="WP_179941381.1">
    <property type="nucleotide sequence ID" value="NZ_JACBYF010000009.1"/>
</dbReference>
<dbReference type="PANTHER" id="PTHR10695">
    <property type="entry name" value="DEPHOSPHO-COA KINASE-RELATED"/>
    <property type="match status" value="1"/>
</dbReference>
<organism evidence="5 6">
    <name type="scientific">Gemelliphila palaticanis</name>
    <dbReference type="NCBI Taxonomy" id="81950"/>
    <lineage>
        <taxon>Bacteria</taxon>
        <taxon>Bacillati</taxon>
        <taxon>Bacillota</taxon>
        <taxon>Bacilli</taxon>
        <taxon>Bacillales</taxon>
        <taxon>Gemellaceae</taxon>
        <taxon>Gemelliphila</taxon>
    </lineage>
</organism>
<evidence type="ECO:0000256" key="1">
    <source>
        <dbReference type="ARBA" id="ARBA00022741"/>
    </source>
</evidence>
<dbReference type="PROSITE" id="PS51219">
    <property type="entry name" value="DPCK"/>
    <property type="match status" value="1"/>
</dbReference>
<dbReference type="InterPro" id="IPR001977">
    <property type="entry name" value="Depp_CoAkinase"/>
</dbReference>
<keyword evidence="6" id="KW-1185">Reference proteome</keyword>
<dbReference type="Proteomes" id="UP000531840">
    <property type="component" value="Unassembled WGS sequence"/>
</dbReference>
<keyword evidence="2 3" id="KW-0067">ATP-binding</keyword>
<keyword evidence="3 5" id="KW-0808">Transferase</keyword>
<evidence type="ECO:0000256" key="2">
    <source>
        <dbReference type="ARBA" id="ARBA00022840"/>
    </source>
</evidence>
<evidence type="ECO:0000313" key="6">
    <source>
        <dbReference type="Proteomes" id="UP000531840"/>
    </source>
</evidence>
<gene>
    <name evidence="3" type="primary">coaE</name>
    <name evidence="5" type="ORF">HZY85_05190</name>
</gene>
<name>A0ABX2T1R3_9BACL</name>
<comment type="pathway">
    <text evidence="3">Cofactor biosynthesis; coenzyme A biosynthesis; CoA from (R)-pantothenate: step 5/5.</text>
</comment>
<dbReference type="CDD" id="cd02022">
    <property type="entry name" value="DPCK"/>
    <property type="match status" value="1"/>
</dbReference>
<dbReference type="EC" id="2.7.1.24" evidence="3 4"/>
<sequence length="190" mass="21835">MKVAITGSIACGKSLIINYLLTKNYEVIDADKIGHQILENNDVKKQILSEFGKEILTDHTIDRKKLGGIVFKDKSKLEKLNQITHPKIKEIIINKFSEAKNIIFLDMALLYEINFNNIVDKVIVVHVEKETQLIRLMERNNFSKEEALRRINSQMTSKEKSKLADFVIDNNGSKEDSYLQMDKILEVLKG</sequence>
<dbReference type="Pfam" id="PF01121">
    <property type="entry name" value="CoaE"/>
    <property type="match status" value="1"/>
</dbReference>
<keyword evidence="3" id="KW-0963">Cytoplasm</keyword>
<evidence type="ECO:0000256" key="4">
    <source>
        <dbReference type="NCBIfam" id="TIGR00152"/>
    </source>
</evidence>
<dbReference type="NCBIfam" id="TIGR00152">
    <property type="entry name" value="dephospho-CoA kinase"/>
    <property type="match status" value="1"/>
</dbReference>
<dbReference type="HAMAP" id="MF_00376">
    <property type="entry name" value="Dephospho_CoA_kinase"/>
    <property type="match status" value="1"/>
</dbReference>
<comment type="catalytic activity">
    <reaction evidence="3">
        <text>3'-dephospho-CoA + ATP = ADP + CoA + H(+)</text>
        <dbReference type="Rhea" id="RHEA:18245"/>
        <dbReference type="ChEBI" id="CHEBI:15378"/>
        <dbReference type="ChEBI" id="CHEBI:30616"/>
        <dbReference type="ChEBI" id="CHEBI:57287"/>
        <dbReference type="ChEBI" id="CHEBI:57328"/>
        <dbReference type="ChEBI" id="CHEBI:456216"/>
        <dbReference type="EC" id="2.7.1.24"/>
    </reaction>
</comment>
<reference evidence="5 6" key="1">
    <citation type="submission" date="2020-07" db="EMBL/GenBank/DDBJ databases">
        <title>MOT database genomes.</title>
        <authorList>
            <person name="Joseph S."/>
            <person name="Aduse-Opoku J."/>
            <person name="Hashim A."/>
            <person name="Wade W."/>
            <person name="Curtis M."/>
        </authorList>
    </citation>
    <scope>NUCLEOTIDE SEQUENCE [LARGE SCALE GENOMIC DNA]</scope>
    <source>
        <strain evidence="5 6">CIP 106318</strain>
    </source>
</reference>
<keyword evidence="1 3" id="KW-0547">Nucleotide-binding</keyword>
<proteinExistence type="inferred from homology"/>
<evidence type="ECO:0000313" key="5">
    <source>
        <dbReference type="EMBL" id="NYS47592.1"/>
    </source>
</evidence>
<dbReference type="PANTHER" id="PTHR10695:SF46">
    <property type="entry name" value="BIFUNCTIONAL COENZYME A SYNTHASE-RELATED"/>
    <property type="match status" value="1"/>
</dbReference>
<protein>
    <recommendedName>
        <fullName evidence="3 4">Dephospho-CoA kinase</fullName>
        <ecNumber evidence="3 4">2.7.1.24</ecNumber>
    </recommendedName>
    <alternativeName>
        <fullName evidence="3">Dephosphocoenzyme A kinase</fullName>
    </alternativeName>
</protein>
<dbReference type="EMBL" id="JACBYF010000009">
    <property type="protein sequence ID" value="NYS47592.1"/>
    <property type="molecule type" value="Genomic_DNA"/>
</dbReference>
<dbReference type="SUPFAM" id="SSF52540">
    <property type="entry name" value="P-loop containing nucleoside triphosphate hydrolases"/>
    <property type="match status" value="1"/>
</dbReference>
<dbReference type="GO" id="GO:0004140">
    <property type="term" value="F:dephospho-CoA kinase activity"/>
    <property type="evidence" value="ECO:0007669"/>
    <property type="project" value="UniProtKB-EC"/>
</dbReference>
<dbReference type="InterPro" id="IPR027417">
    <property type="entry name" value="P-loop_NTPase"/>
</dbReference>
<comment type="subcellular location">
    <subcellularLocation>
        <location evidence="3">Cytoplasm</location>
    </subcellularLocation>
</comment>
<comment type="caution">
    <text evidence="5">The sequence shown here is derived from an EMBL/GenBank/DDBJ whole genome shotgun (WGS) entry which is preliminary data.</text>
</comment>
<accession>A0ABX2T1R3</accession>
<evidence type="ECO:0000256" key="3">
    <source>
        <dbReference type="HAMAP-Rule" id="MF_00376"/>
    </source>
</evidence>
<comment type="function">
    <text evidence="3">Catalyzes the phosphorylation of the 3'-hydroxyl group of dephosphocoenzyme A to form coenzyme A.</text>
</comment>
<dbReference type="Gene3D" id="3.40.50.300">
    <property type="entry name" value="P-loop containing nucleotide triphosphate hydrolases"/>
    <property type="match status" value="1"/>
</dbReference>
<comment type="similarity">
    <text evidence="3">Belongs to the CoaE family.</text>
</comment>
<feature type="binding site" evidence="3">
    <location>
        <begin position="10"/>
        <end position="15"/>
    </location>
    <ligand>
        <name>ATP</name>
        <dbReference type="ChEBI" id="CHEBI:30616"/>
    </ligand>
</feature>
<keyword evidence="3" id="KW-0173">Coenzyme A biosynthesis</keyword>
<keyword evidence="3 5" id="KW-0418">Kinase</keyword>